<organism evidence="2 3">
    <name type="scientific">Pseudogulbenkiania subflava DSM 22618</name>
    <dbReference type="NCBI Taxonomy" id="1123014"/>
    <lineage>
        <taxon>Bacteria</taxon>
        <taxon>Pseudomonadati</taxon>
        <taxon>Pseudomonadota</taxon>
        <taxon>Betaproteobacteria</taxon>
        <taxon>Neisseriales</taxon>
        <taxon>Chromobacteriaceae</taxon>
        <taxon>Pseudogulbenkiania</taxon>
    </lineage>
</organism>
<evidence type="ECO:0000313" key="2">
    <source>
        <dbReference type="EMBL" id="SMF30855.1"/>
    </source>
</evidence>
<name>A0A1Y6BWF0_9NEIS</name>
<evidence type="ECO:0000313" key="3">
    <source>
        <dbReference type="Proteomes" id="UP000192920"/>
    </source>
</evidence>
<keyword evidence="1" id="KW-0812">Transmembrane</keyword>
<dbReference type="STRING" id="1123014.SAMN02745746_02463"/>
<sequence>MNTLLPRLRYALRQLGWPGAVLLAALLGAGLFHLTVTLPLQQREAALLQQGREQEREIARLRQAAAKPEPAPELRLARFYQSFPPRESAPVWLEKIYAAAEAQSLVLPKGEYKISPDKSGRLWRYEISLPVSGSYTRLRAFLAQVLRDNPAAVLADLRLRRENIGQEQLDATVRLVVLLRGA</sequence>
<dbReference type="RefSeq" id="WP_085276698.1">
    <property type="nucleotide sequence ID" value="NZ_FXAG01000013.1"/>
</dbReference>
<keyword evidence="3" id="KW-1185">Reference proteome</keyword>
<dbReference type="EMBL" id="FXAG01000013">
    <property type="protein sequence ID" value="SMF30855.1"/>
    <property type="molecule type" value="Genomic_DNA"/>
</dbReference>
<dbReference type="Proteomes" id="UP000192920">
    <property type="component" value="Unassembled WGS sequence"/>
</dbReference>
<reference evidence="3" key="1">
    <citation type="submission" date="2017-04" db="EMBL/GenBank/DDBJ databases">
        <authorList>
            <person name="Varghese N."/>
            <person name="Submissions S."/>
        </authorList>
    </citation>
    <scope>NUCLEOTIDE SEQUENCE [LARGE SCALE GENOMIC DNA]</scope>
    <source>
        <strain evidence="3">DSM 22618</strain>
    </source>
</reference>
<dbReference type="AlphaFoldDB" id="A0A1Y6BWF0"/>
<keyword evidence="1" id="KW-1133">Transmembrane helix</keyword>
<accession>A0A1Y6BWF0</accession>
<evidence type="ECO:0008006" key="4">
    <source>
        <dbReference type="Google" id="ProtNLM"/>
    </source>
</evidence>
<keyword evidence="1" id="KW-0472">Membrane</keyword>
<proteinExistence type="predicted"/>
<gene>
    <name evidence="2" type="ORF">SAMN02745746_02463</name>
</gene>
<protein>
    <recommendedName>
        <fullName evidence="4">Type II secretion system (T2SS), protein M subtype b</fullName>
    </recommendedName>
</protein>
<feature type="transmembrane region" description="Helical" evidence="1">
    <location>
        <begin position="20"/>
        <end position="40"/>
    </location>
</feature>
<evidence type="ECO:0000256" key="1">
    <source>
        <dbReference type="SAM" id="Phobius"/>
    </source>
</evidence>